<dbReference type="EMBL" id="CAJPDS010000011">
    <property type="protein sequence ID" value="CAF9912196.1"/>
    <property type="molecule type" value="Genomic_DNA"/>
</dbReference>
<protein>
    <submittedName>
        <fullName evidence="1">Uncharacterized protein</fullName>
    </submittedName>
</protein>
<organism evidence="1 2">
    <name type="scientific">Heterodermia speciosa</name>
    <dbReference type="NCBI Taxonomy" id="116794"/>
    <lineage>
        <taxon>Eukaryota</taxon>
        <taxon>Fungi</taxon>
        <taxon>Dikarya</taxon>
        <taxon>Ascomycota</taxon>
        <taxon>Pezizomycotina</taxon>
        <taxon>Lecanoromycetes</taxon>
        <taxon>OSLEUM clade</taxon>
        <taxon>Lecanoromycetidae</taxon>
        <taxon>Caliciales</taxon>
        <taxon>Physciaceae</taxon>
        <taxon>Heterodermia</taxon>
    </lineage>
</organism>
<reference evidence="1" key="1">
    <citation type="submission" date="2021-03" db="EMBL/GenBank/DDBJ databases">
        <authorList>
            <person name="Tagirdzhanova G."/>
        </authorList>
    </citation>
    <scope>NUCLEOTIDE SEQUENCE</scope>
</reference>
<dbReference type="AlphaFoldDB" id="A0A8H3ET19"/>
<evidence type="ECO:0000313" key="1">
    <source>
        <dbReference type="EMBL" id="CAF9912196.1"/>
    </source>
</evidence>
<proteinExistence type="predicted"/>
<evidence type="ECO:0000313" key="2">
    <source>
        <dbReference type="Proteomes" id="UP000664521"/>
    </source>
</evidence>
<dbReference type="OrthoDB" id="5238363at2759"/>
<gene>
    <name evidence="1" type="ORF">HETSPECPRED_000864</name>
</gene>
<dbReference type="Proteomes" id="UP000664521">
    <property type="component" value="Unassembled WGS sequence"/>
</dbReference>
<name>A0A8H3ET19_9LECA</name>
<keyword evidence="2" id="KW-1185">Reference proteome</keyword>
<accession>A0A8H3ET19</accession>
<comment type="caution">
    <text evidence="1">The sequence shown here is derived from an EMBL/GenBank/DDBJ whole genome shotgun (WGS) entry which is preliminary data.</text>
</comment>
<sequence length="156" mass="17704">MFLFRYNYNPYYKLALKDASNTLYTPYRIRQAARSKKGLWWTATANTMRGEKGVVRSWAQRRVRVAFVKALKSQGWDREGKVIAKAEPPGERGLHAKREKRRRDLKGTLQIHTMAKIVQATGEEVQREAEILVDIIAQRCGAEGLGDNQKAAGSIA</sequence>